<reference evidence="1 2" key="1">
    <citation type="submission" date="2018-10" db="EMBL/GenBank/DDBJ databases">
        <title>Tessaracoccus antarcticuss sp. nov., isolated from sediment.</title>
        <authorList>
            <person name="Zhou L.Y."/>
            <person name="Du Z.J."/>
        </authorList>
    </citation>
    <scope>NUCLEOTIDE SEQUENCE [LARGE SCALE GENOMIC DNA]</scope>
    <source>
        <strain evidence="1 2">JDX10</strain>
    </source>
</reference>
<dbReference type="Proteomes" id="UP000275256">
    <property type="component" value="Unassembled WGS sequence"/>
</dbReference>
<accession>A0A3M0GK87</accession>
<protein>
    <submittedName>
        <fullName evidence="1">Uncharacterized protein</fullName>
    </submittedName>
</protein>
<proteinExistence type="predicted"/>
<dbReference type="EMBL" id="REFW01000001">
    <property type="protein sequence ID" value="RMB61559.1"/>
    <property type="molecule type" value="Genomic_DNA"/>
</dbReference>
<name>A0A3M0GK87_9ACTN</name>
<sequence length="279" mass="30489">MAGALPAAADIPPVKRVSCPSVAEINRARPPSEVEKRTLVSLEATPTQCAYRVQGVTEGENLSFGFVDGVSTPKQAEDQLRQEYADTSILFSTTPLPALGAGAFAFSDTGPGALYWQLSPGAVAAMGSNLLWQLDEYVAVAKLFRPMMEVYTIPGAHTVNGRQWRTACEGYSATARCRTDIFATVIRKTPSGYVKVNGWAFNSLTYRWSDRALWTANPLGRTGSWTSAEGRRWRTDCDTATTGRGACRSYLLTTVIDFKGGKYTRADVWVFNNQVLFTT</sequence>
<evidence type="ECO:0000313" key="2">
    <source>
        <dbReference type="Proteomes" id="UP000275256"/>
    </source>
</evidence>
<evidence type="ECO:0000313" key="1">
    <source>
        <dbReference type="EMBL" id="RMB61559.1"/>
    </source>
</evidence>
<dbReference type="AlphaFoldDB" id="A0A3M0GK87"/>
<keyword evidence="2" id="KW-1185">Reference proteome</keyword>
<gene>
    <name evidence="1" type="ORF">EAX62_02665</name>
</gene>
<organism evidence="1 2">
    <name type="scientific">Tessaracoccus antarcticus</name>
    <dbReference type="NCBI Taxonomy" id="2479848"/>
    <lineage>
        <taxon>Bacteria</taxon>
        <taxon>Bacillati</taxon>
        <taxon>Actinomycetota</taxon>
        <taxon>Actinomycetes</taxon>
        <taxon>Propionibacteriales</taxon>
        <taxon>Propionibacteriaceae</taxon>
        <taxon>Tessaracoccus</taxon>
    </lineage>
</organism>
<comment type="caution">
    <text evidence="1">The sequence shown here is derived from an EMBL/GenBank/DDBJ whole genome shotgun (WGS) entry which is preliminary data.</text>
</comment>